<feature type="region of interest" description="Disordered" evidence="1">
    <location>
        <begin position="25"/>
        <end position="60"/>
    </location>
</feature>
<feature type="compositionally biased region" description="Basic and acidic residues" evidence="1">
    <location>
        <begin position="270"/>
        <end position="283"/>
    </location>
</feature>
<proteinExistence type="predicted"/>
<organism evidence="2">
    <name type="scientific">Chromera velia CCMP2878</name>
    <dbReference type="NCBI Taxonomy" id="1169474"/>
    <lineage>
        <taxon>Eukaryota</taxon>
        <taxon>Sar</taxon>
        <taxon>Alveolata</taxon>
        <taxon>Colpodellida</taxon>
        <taxon>Chromeraceae</taxon>
        <taxon>Chromera</taxon>
    </lineage>
</organism>
<evidence type="ECO:0000256" key="1">
    <source>
        <dbReference type="SAM" id="MobiDB-lite"/>
    </source>
</evidence>
<sequence length="860" mass="95056">MLNMVRIAARFERLVEERPADGGMADLSGVLDTVSGGGDGGRERDHGGAGELPSASTPVEESWKEIRSRLPLPRERSNLLSDFFVRGVERLRTVEDTKLLSVNHCLQESLWWLHKEPRSVEAVHQSSSLDVSRRRWRRVRLELEDLLECAKPTFLRHAKHPPVQLPPETNETEEAEDGYARLARSSLQRSDSCCDTLQPVPEGRVGGCLVAFVTQHMRHLSLLLPDLSPCDPPDTGLDDLFDVLGGQGKEGEGALRGLGGEEAAGAESAPAERDQGREGERSDPASSASDDQTAPSSISAQLPSLLSFTPLPLGDQSFGPSSSSSSGAPFGDLGSERAYRFAPFYCPKGDDSKIPFPSSSSSCGNDEEKSEDRGRRTTGELWRDAVWRDANVWGGEEEGALLLWESDDNADYEAGKRRARREADVDGDAWANKAFDAPRAADSSYFSFGGNSLFRPLRTDRLPKEVIWCVTSPKPSSFFLDGLAGPSKLPPFLHPPPAFPFLDPCLILSAVEVSDEVRQTIHEKRRDAAMCIDLKKDLQQKGGIWGPQFYSAHGIPLPSYATPENLKLSRADGGTDPRKLALKEMQDHVRQLIRQHTIPPTFAPLPDLLFEPSRLGATGVSSMAPIFQLRTRAVEAFLERRRQEAEKEKEKRTPLTARSLTEIEGEKRQESPLLNLEEGLLFDLEKADKRTLRMRAAALLSHRDFLKAGLREDRRTRDDHRDELNRMKRAGVSGTDLKTYTSNFISKMVFIPDMSMSDKVYQYEKGLPKDVQREVKRKKPANLKVAVGAAFEALSIVPHLSVSFAAAVTHLKTLPSREAPPMTVGGGHMSYDPTGLAPMDIGALGQTNRSREHTIRSCHP</sequence>
<feature type="region of interest" description="Disordered" evidence="1">
    <location>
        <begin position="159"/>
        <end position="178"/>
    </location>
</feature>
<reference evidence="2" key="1">
    <citation type="submission" date="2014-11" db="EMBL/GenBank/DDBJ databases">
        <authorList>
            <person name="Otto D Thomas"/>
            <person name="Naeem Raeece"/>
        </authorList>
    </citation>
    <scope>NUCLEOTIDE SEQUENCE</scope>
</reference>
<protein>
    <submittedName>
        <fullName evidence="2">Uncharacterized protein</fullName>
    </submittedName>
</protein>
<dbReference type="EMBL" id="CDMZ01001647">
    <property type="protein sequence ID" value="CEM35638.1"/>
    <property type="molecule type" value="Genomic_DNA"/>
</dbReference>
<name>A0A0G4GX58_9ALVE</name>
<gene>
    <name evidence="2" type="ORF">Cvel_23761</name>
</gene>
<feature type="region of interest" description="Disordered" evidence="1">
    <location>
        <begin position="311"/>
        <end position="331"/>
    </location>
</feature>
<feature type="region of interest" description="Disordered" evidence="1">
    <location>
        <begin position="352"/>
        <end position="377"/>
    </location>
</feature>
<dbReference type="VEuPathDB" id="CryptoDB:Cvel_23761"/>
<feature type="region of interest" description="Disordered" evidence="1">
    <location>
        <begin position="251"/>
        <end position="297"/>
    </location>
</feature>
<feature type="compositionally biased region" description="Polar residues" evidence="1">
    <location>
        <begin position="284"/>
        <end position="297"/>
    </location>
</feature>
<feature type="compositionally biased region" description="Basic and acidic residues" evidence="1">
    <location>
        <begin position="366"/>
        <end position="377"/>
    </location>
</feature>
<accession>A0A0G4GX58</accession>
<dbReference type="AlphaFoldDB" id="A0A0G4GX58"/>
<evidence type="ECO:0000313" key="2">
    <source>
        <dbReference type="EMBL" id="CEM35638.1"/>
    </source>
</evidence>